<evidence type="ECO:0000256" key="10">
    <source>
        <dbReference type="ARBA" id="ARBA00023264"/>
    </source>
</evidence>
<evidence type="ECO:0000256" key="1">
    <source>
        <dbReference type="ARBA" id="ARBA00004141"/>
    </source>
</evidence>
<dbReference type="AlphaFoldDB" id="A0A5E8CI24"/>
<gene>
    <name evidence="12" type="ORF">CPAV1605_452</name>
</gene>
<dbReference type="InterPro" id="IPR043130">
    <property type="entry name" value="CDP-OH_PTrfase_TM_dom"/>
</dbReference>
<comment type="similarity">
    <text evidence="2">Belongs to the CDP-alcohol phosphatidyltransferase class-I family.</text>
</comment>
<accession>A0A5E8CI24</accession>
<keyword evidence="9" id="KW-0594">Phospholipid biosynthesis</keyword>
<dbReference type="InterPro" id="IPR048254">
    <property type="entry name" value="CDP_ALCOHOL_P_TRANSF_CS"/>
</dbReference>
<dbReference type="PIRSF" id="PIRSF000847">
    <property type="entry name" value="Phos_ph_gly_syn"/>
    <property type="match status" value="1"/>
</dbReference>
<dbReference type="InterPro" id="IPR050324">
    <property type="entry name" value="CDP-alcohol_PTase-I"/>
</dbReference>
<feature type="transmembrane region" description="Helical" evidence="11">
    <location>
        <begin position="152"/>
        <end position="170"/>
    </location>
</feature>
<protein>
    <submittedName>
        <fullName evidence="12">CDP-alcohol phosphatidyltransferase</fullName>
    </submittedName>
</protein>
<feature type="transmembrane region" description="Helical" evidence="11">
    <location>
        <begin position="129"/>
        <end position="146"/>
    </location>
</feature>
<dbReference type="GO" id="GO:0046474">
    <property type="term" value="P:glycerophospholipid biosynthetic process"/>
    <property type="evidence" value="ECO:0007669"/>
    <property type="project" value="TreeGrafter"/>
</dbReference>
<organism evidence="12">
    <name type="scientific">seawater metagenome</name>
    <dbReference type="NCBI Taxonomy" id="1561972"/>
    <lineage>
        <taxon>unclassified sequences</taxon>
        <taxon>metagenomes</taxon>
        <taxon>ecological metagenomes</taxon>
    </lineage>
</organism>
<dbReference type="Gene3D" id="1.20.120.1760">
    <property type="match status" value="1"/>
</dbReference>
<evidence type="ECO:0000256" key="4">
    <source>
        <dbReference type="ARBA" id="ARBA00022679"/>
    </source>
</evidence>
<evidence type="ECO:0000256" key="5">
    <source>
        <dbReference type="ARBA" id="ARBA00022692"/>
    </source>
</evidence>
<keyword evidence="10" id="KW-1208">Phospholipid metabolism</keyword>
<evidence type="ECO:0000256" key="6">
    <source>
        <dbReference type="ARBA" id="ARBA00022989"/>
    </source>
</evidence>
<keyword evidence="8 11" id="KW-0472">Membrane</keyword>
<comment type="subcellular location">
    <subcellularLocation>
        <location evidence="1">Membrane</location>
        <topology evidence="1">Multi-pass membrane protein</topology>
    </subcellularLocation>
</comment>
<feature type="transmembrane region" description="Helical" evidence="11">
    <location>
        <begin position="12"/>
        <end position="29"/>
    </location>
</feature>
<evidence type="ECO:0000256" key="2">
    <source>
        <dbReference type="ARBA" id="ARBA00010441"/>
    </source>
</evidence>
<evidence type="ECO:0000313" key="12">
    <source>
        <dbReference type="EMBL" id="VVU94727.1"/>
    </source>
</evidence>
<dbReference type="PROSITE" id="PS00379">
    <property type="entry name" value="CDP_ALCOHOL_P_TRANSF"/>
    <property type="match status" value="1"/>
</dbReference>
<name>A0A5E8CI24_9ZZZZ</name>
<evidence type="ECO:0000256" key="8">
    <source>
        <dbReference type="ARBA" id="ARBA00023136"/>
    </source>
</evidence>
<proteinExistence type="inferred from homology"/>
<keyword evidence="7" id="KW-0443">Lipid metabolism</keyword>
<dbReference type="PANTHER" id="PTHR14269">
    <property type="entry name" value="CDP-DIACYLGLYCEROL--GLYCEROL-3-PHOSPHATE 3-PHOSPHATIDYLTRANSFERASE-RELATED"/>
    <property type="match status" value="1"/>
</dbReference>
<evidence type="ECO:0000256" key="7">
    <source>
        <dbReference type="ARBA" id="ARBA00023098"/>
    </source>
</evidence>
<feature type="transmembrane region" description="Helical" evidence="11">
    <location>
        <begin position="64"/>
        <end position="82"/>
    </location>
</feature>
<dbReference type="GO" id="GO:0016020">
    <property type="term" value="C:membrane"/>
    <property type="evidence" value="ECO:0007669"/>
    <property type="project" value="UniProtKB-SubCell"/>
</dbReference>
<reference evidence="12" key="1">
    <citation type="submission" date="2019-09" db="EMBL/GenBank/DDBJ databases">
        <authorList>
            <person name="Needham M D."/>
        </authorList>
    </citation>
    <scope>NUCLEOTIDE SEQUENCE</scope>
</reference>
<dbReference type="PANTHER" id="PTHR14269:SF11">
    <property type="entry name" value="CDP-DIACYLGLYCEROL--GLYCEROL-3-PHOSPHATE 3-PHOSPHATIDYLTRANSFERASE"/>
    <property type="match status" value="1"/>
</dbReference>
<keyword evidence="6 11" id="KW-1133">Transmembrane helix</keyword>
<keyword evidence="5 11" id="KW-0812">Transmembrane</keyword>
<dbReference type="GO" id="GO:0008444">
    <property type="term" value="F:CDP-diacylglycerol-glycerol-3-phosphate 3-phosphatidyltransferase activity"/>
    <property type="evidence" value="ECO:0007669"/>
    <property type="project" value="InterPro"/>
</dbReference>
<dbReference type="Pfam" id="PF01066">
    <property type="entry name" value="CDP-OH_P_transf"/>
    <property type="match status" value="1"/>
</dbReference>
<evidence type="ECO:0000256" key="11">
    <source>
        <dbReference type="SAM" id="Phobius"/>
    </source>
</evidence>
<evidence type="ECO:0000256" key="3">
    <source>
        <dbReference type="ARBA" id="ARBA00022516"/>
    </source>
</evidence>
<keyword evidence="3" id="KW-0444">Lipid biosynthesis</keyword>
<dbReference type="InterPro" id="IPR000462">
    <property type="entry name" value="CDP-OH_P_trans"/>
</dbReference>
<dbReference type="GO" id="GO:0005739">
    <property type="term" value="C:mitochondrion"/>
    <property type="evidence" value="ECO:0007669"/>
    <property type="project" value="TreeGrafter"/>
</dbReference>
<dbReference type="EMBL" id="CABVLZ010000002">
    <property type="protein sequence ID" value="VVU94727.1"/>
    <property type="molecule type" value="Genomic_DNA"/>
</dbReference>
<evidence type="ECO:0000256" key="9">
    <source>
        <dbReference type="ARBA" id="ARBA00023209"/>
    </source>
</evidence>
<keyword evidence="4 12" id="KW-0808">Transferase</keyword>
<sequence length="176" mass="20194">MIPIIPNLITFSRLFFLYEILLLLPQYPFFKNKIIALYVLGVLTDALDGYVARKFNMTSEFGKFFDGFIDYIFGAILVIYLFKYGLVGKVIFIPFLIIIFRDTIRNLIRLTKLKSSKSHGRAASNCGKISRVLQNLVVLLVLILPFKGNVILTNQVLIYIALVLSLYSFYQYLPCS</sequence>
<dbReference type="InterPro" id="IPR004570">
    <property type="entry name" value="Phosphatidylglycerol_P_synth"/>
</dbReference>